<dbReference type="InterPro" id="IPR003675">
    <property type="entry name" value="Rce1/LyrA-like_dom"/>
</dbReference>
<keyword evidence="4" id="KW-1185">Reference proteome</keyword>
<dbReference type="AlphaFoldDB" id="A0A1E7KY86"/>
<evidence type="ECO:0000259" key="2">
    <source>
        <dbReference type="Pfam" id="PF02517"/>
    </source>
</evidence>
<name>A0A1E7KY86_9ACTN</name>
<reference evidence="3 4" key="1">
    <citation type="journal article" date="2016" name="Front. Microbiol.">
        <title>Comparative Genomics Analysis of Streptomyces Species Reveals Their Adaptation to the Marine Environment and Their Diversity at the Genomic Level.</title>
        <authorList>
            <person name="Tian X."/>
            <person name="Zhang Z."/>
            <person name="Yang T."/>
            <person name="Chen M."/>
            <person name="Li J."/>
            <person name="Chen F."/>
            <person name="Yang J."/>
            <person name="Li W."/>
            <person name="Zhang B."/>
            <person name="Zhang Z."/>
            <person name="Wu J."/>
            <person name="Zhang C."/>
            <person name="Long L."/>
            <person name="Xiao J."/>
        </authorList>
    </citation>
    <scope>NUCLEOTIDE SEQUENCE [LARGE SCALE GENOMIC DNA]</scope>
    <source>
        <strain evidence="3 4">SCSIO 10429</strain>
    </source>
</reference>
<dbReference type="Pfam" id="PF02517">
    <property type="entry name" value="Rce1-like"/>
    <property type="match status" value="1"/>
</dbReference>
<feature type="transmembrane region" description="Helical" evidence="1">
    <location>
        <begin position="51"/>
        <end position="69"/>
    </location>
</feature>
<accession>A0A1E7KY86</accession>
<evidence type="ECO:0000313" key="3">
    <source>
        <dbReference type="EMBL" id="OEV08886.1"/>
    </source>
</evidence>
<protein>
    <submittedName>
        <fullName evidence="3">Peptidase</fullName>
    </submittedName>
</protein>
<evidence type="ECO:0000256" key="1">
    <source>
        <dbReference type="SAM" id="Phobius"/>
    </source>
</evidence>
<comment type="caution">
    <text evidence="3">The sequence shown here is derived from an EMBL/GenBank/DDBJ whole genome shotgun (WGS) entry which is preliminary data.</text>
</comment>
<proteinExistence type="predicted"/>
<dbReference type="EMBL" id="LJGW01000395">
    <property type="protein sequence ID" value="OEV08886.1"/>
    <property type="molecule type" value="Genomic_DNA"/>
</dbReference>
<feature type="transmembrane region" description="Helical" evidence="1">
    <location>
        <begin position="199"/>
        <end position="219"/>
    </location>
</feature>
<organism evidence="3 4">
    <name type="scientific">Streptomyces nanshensis</name>
    <dbReference type="NCBI Taxonomy" id="518642"/>
    <lineage>
        <taxon>Bacteria</taxon>
        <taxon>Bacillati</taxon>
        <taxon>Actinomycetota</taxon>
        <taxon>Actinomycetes</taxon>
        <taxon>Kitasatosporales</taxon>
        <taxon>Streptomycetaceae</taxon>
        <taxon>Streptomyces</taxon>
    </lineage>
</organism>
<keyword evidence="1" id="KW-1133">Transmembrane helix</keyword>
<dbReference type="Proteomes" id="UP000176005">
    <property type="component" value="Unassembled WGS sequence"/>
</dbReference>
<feature type="transmembrane region" description="Helical" evidence="1">
    <location>
        <begin position="127"/>
        <end position="147"/>
    </location>
</feature>
<sequence>MPTSSASPAPVPGRYRNDLTLFLGIAFATSWLAWGVAVAVGGESTEPPANLSYTLGAFGPLIGALVIRIRRRRRGEAVPRHVVAFRRRHLLWAPVLMILGSATVVLAALFGYAAGGPALSLDSAREMAETMGGPVAFLGGMLVSGPLSEEAGWRGTAYPRLRATMSRFQVGLLLGVVWAVWHLPLFFIDGTPQHELGLASASGVLFAVSNVPMAMLVAAAYDRAGIVAAIGMHFAVNVSLVSLGVTAPETQAMLIGIQSIAVVLVLATGRGTGRPSPRTAVPETAYVPESTART</sequence>
<feature type="transmembrane region" description="Helical" evidence="1">
    <location>
        <begin position="90"/>
        <end position="115"/>
    </location>
</feature>
<dbReference type="PATRIC" id="fig|518642.10.peg.5672"/>
<feature type="transmembrane region" description="Helical" evidence="1">
    <location>
        <begin position="251"/>
        <end position="269"/>
    </location>
</feature>
<dbReference type="GO" id="GO:0080120">
    <property type="term" value="P:CAAX-box protein maturation"/>
    <property type="evidence" value="ECO:0007669"/>
    <property type="project" value="UniProtKB-ARBA"/>
</dbReference>
<feature type="transmembrane region" description="Helical" evidence="1">
    <location>
        <begin position="21"/>
        <end position="39"/>
    </location>
</feature>
<feature type="domain" description="CAAX prenyl protease 2/Lysostaphin resistance protein A-like" evidence="2">
    <location>
        <begin position="134"/>
        <end position="238"/>
    </location>
</feature>
<keyword evidence="1" id="KW-0812">Transmembrane</keyword>
<dbReference type="PANTHER" id="PTHR35797:SF1">
    <property type="entry name" value="PROTEASE"/>
    <property type="match status" value="1"/>
</dbReference>
<dbReference type="RefSeq" id="WP_070019129.1">
    <property type="nucleotide sequence ID" value="NZ_LJGW01000395.1"/>
</dbReference>
<dbReference type="GO" id="GO:0004175">
    <property type="term" value="F:endopeptidase activity"/>
    <property type="evidence" value="ECO:0007669"/>
    <property type="project" value="UniProtKB-ARBA"/>
</dbReference>
<keyword evidence="1" id="KW-0472">Membrane</keyword>
<feature type="transmembrane region" description="Helical" evidence="1">
    <location>
        <begin position="168"/>
        <end position="187"/>
    </location>
</feature>
<dbReference type="PANTHER" id="PTHR35797">
    <property type="entry name" value="PROTEASE-RELATED"/>
    <property type="match status" value="1"/>
</dbReference>
<dbReference type="InterPro" id="IPR042150">
    <property type="entry name" value="MmRce1-like"/>
</dbReference>
<evidence type="ECO:0000313" key="4">
    <source>
        <dbReference type="Proteomes" id="UP000176005"/>
    </source>
</evidence>
<feature type="transmembrane region" description="Helical" evidence="1">
    <location>
        <begin position="226"/>
        <end position="245"/>
    </location>
</feature>
<gene>
    <name evidence="3" type="ORF">AN218_24610</name>
</gene>